<protein>
    <submittedName>
        <fullName evidence="2">Uncharacterized protein</fullName>
    </submittedName>
</protein>
<name>A0AAV2D5I3_9ROSI</name>
<dbReference type="AlphaFoldDB" id="A0AAV2D5I3"/>
<feature type="compositionally biased region" description="Pro residues" evidence="1">
    <location>
        <begin position="140"/>
        <end position="151"/>
    </location>
</feature>
<proteinExistence type="predicted"/>
<evidence type="ECO:0000313" key="2">
    <source>
        <dbReference type="EMBL" id="CAL1367917.1"/>
    </source>
</evidence>
<sequence length="151" mass="16121">MGSTGKSGSNSLCEKSMKVVMNIMRLSSLSIAKMSLGTTTSSPVVNRNLAPITESVMGTKEPLLPPQTPAGSRRSQEPWSKPNSYLMEPAGREKGAVGTTASFVVHEEGKGSVIDGRASDYIRKVHEKNRNDASKLTPLILPPPPSTTIRS</sequence>
<organism evidence="2 3">
    <name type="scientific">Linum trigynum</name>
    <dbReference type="NCBI Taxonomy" id="586398"/>
    <lineage>
        <taxon>Eukaryota</taxon>
        <taxon>Viridiplantae</taxon>
        <taxon>Streptophyta</taxon>
        <taxon>Embryophyta</taxon>
        <taxon>Tracheophyta</taxon>
        <taxon>Spermatophyta</taxon>
        <taxon>Magnoliopsida</taxon>
        <taxon>eudicotyledons</taxon>
        <taxon>Gunneridae</taxon>
        <taxon>Pentapetalae</taxon>
        <taxon>rosids</taxon>
        <taxon>fabids</taxon>
        <taxon>Malpighiales</taxon>
        <taxon>Linaceae</taxon>
        <taxon>Linum</taxon>
    </lineage>
</organism>
<keyword evidence="3" id="KW-1185">Reference proteome</keyword>
<dbReference type="EMBL" id="OZ034815">
    <property type="protein sequence ID" value="CAL1367917.1"/>
    <property type="molecule type" value="Genomic_DNA"/>
</dbReference>
<accession>A0AAV2D5I3</accession>
<evidence type="ECO:0000313" key="3">
    <source>
        <dbReference type="Proteomes" id="UP001497516"/>
    </source>
</evidence>
<evidence type="ECO:0000256" key="1">
    <source>
        <dbReference type="SAM" id="MobiDB-lite"/>
    </source>
</evidence>
<dbReference type="Proteomes" id="UP001497516">
    <property type="component" value="Chromosome 2"/>
</dbReference>
<reference evidence="2 3" key="1">
    <citation type="submission" date="2024-04" db="EMBL/GenBank/DDBJ databases">
        <authorList>
            <person name="Fracassetti M."/>
        </authorList>
    </citation>
    <scope>NUCLEOTIDE SEQUENCE [LARGE SCALE GENOMIC DNA]</scope>
</reference>
<feature type="region of interest" description="Disordered" evidence="1">
    <location>
        <begin position="52"/>
        <end position="89"/>
    </location>
</feature>
<feature type="region of interest" description="Disordered" evidence="1">
    <location>
        <begin position="128"/>
        <end position="151"/>
    </location>
</feature>
<gene>
    <name evidence="2" type="ORF">LTRI10_LOCUS11331</name>
</gene>